<protein>
    <submittedName>
        <fullName evidence="1">Uncharacterized protein</fullName>
    </submittedName>
</protein>
<evidence type="ECO:0000313" key="2">
    <source>
        <dbReference type="Proteomes" id="UP000249497"/>
    </source>
</evidence>
<dbReference type="AlphaFoldDB" id="A0A8T8X3F1"/>
<organism evidence="1 2">
    <name type="scientific">Aspergillus japonicus CBS 114.51</name>
    <dbReference type="NCBI Taxonomy" id="1448312"/>
    <lineage>
        <taxon>Eukaryota</taxon>
        <taxon>Fungi</taxon>
        <taxon>Dikarya</taxon>
        <taxon>Ascomycota</taxon>
        <taxon>Pezizomycotina</taxon>
        <taxon>Eurotiomycetes</taxon>
        <taxon>Eurotiomycetidae</taxon>
        <taxon>Eurotiales</taxon>
        <taxon>Aspergillaceae</taxon>
        <taxon>Aspergillus</taxon>
        <taxon>Aspergillus subgen. Circumdati</taxon>
    </lineage>
</organism>
<gene>
    <name evidence="1" type="ORF">BO86DRAFT_388630</name>
</gene>
<accession>A0A8T8X3F1</accession>
<keyword evidence="2" id="KW-1185">Reference proteome</keyword>
<dbReference type="RefSeq" id="XP_025528368.1">
    <property type="nucleotide sequence ID" value="XM_025671903.1"/>
</dbReference>
<evidence type="ECO:0000313" key="1">
    <source>
        <dbReference type="EMBL" id="RAH82474.1"/>
    </source>
</evidence>
<dbReference type="Proteomes" id="UP000249497">
    <property type="component" value="Unassembled WGS sequence"/>
</dbReference>
<dbReference type="EMBL" id="KZ824788">
    <property type="protein sequence ID" value="RAH82474.1"/>
    <property type="molecule type" value="Genomic_DNA"/>
</dbReference>
<proteinExistence type="predicted"/>
<dbReference type="GeneID" id="37175595"/>
<sequence length="93" mass="10569">MNVPTVMALKPCMYVSMYMFIMHVPCVAPLQGNIVHMFSPGSRAQSYTNAMIYDIPAHHSLISTHLPRPLFPRSGSIRRSLPFGLGRYRMLLF</sequence>
<reference evidence="1 2" key="1">
    <citation type="submission" date="2018-02" db="EMBL/GenBank/DDBJ databases">
        <title>The genomes of Aspergillus section Nigri reveals drivers in fungal speciation.</title>
        <authorList>
            <consortium name="DOE Joint Genome Institute"/>
            <person name="Vesth T.C."/>
            <person name="Nybo J."/>
            <person name="Theobald S."/>
            <person name="Brandl J."/>
            <person name="Frisvad J.C."/>
            <person name="Nielsen K.F."/>
            <person name="Lyhne E.K."/>
            <person name="Kogle M.E."/>
            <person name="Kuo A."/>
            <person name="Riley R."/>
            <person name="Clum A."/>
            <person name="Nolan M."/>
            <person name="Lipzen A."/>
            <person name="Salamov A."/>
            <person name="Henrissat B."/>
            <person name="Wiebenga A."/>
            <person name="De vries R.P."/>
            <person name="Grigoriev I.V."/>
            <person name="Mortensen U.H."/>
            <person name="Andersen M.R."/>
            <person name="Baker S.E."/>
        </authorList>
    </citation>
    <scope>NUCLEOTIDE SEQUENCE [LARGE SCALE GENOMIC DNA]</scope>
    <source>
        <strain evidence="1 2">CBS 114.51</strain>
    </source>
</reference>
<name>A0A8T8X3F1_ASPJA</name>